<dbReference type="OrthoDB" id="8573660at2759"/>
<reference evidence="10" key="3">
    <citation type="submission" date="2025-09" db="UniProtKB">
        <authorList>
            <consortium name="Ensembl"/>
        </authorList>
    </citation>
    <scope>IDENTIFICATION</scope>
</reference>
<evidence type="ECO:0000313" key="10">
    <source>
        <dbReference type="Ensembl" id="ENSATEP00000026740.2"/>
    </source>
</evidence>
<dbReference type="STRING" id="64144.ENSATEP00000026740"/>
<keyword evidence="11" id="KW-1185">Reference proteome</keyword>
<dbReference type="GO" id="GO:0050829">
    <property type="term" value="P:defense response to Gram-negative bacterium"/>
    <property type="evidence" value="ECO:0007669"/>
    <property type="project" value="TreeGrafter"/>
</dbReference>
<feature type="domain" description="Ribonuclease A-domain" evidence="9">
    <location>
        <begin position="19"/>
        <end position="133"/>
    </location>
</feature>
<evidence type="ECO:0000259" key="9">
    <source>
        <dbReference type="SMART" id="SM00092"/>
    </source>
</evidence>
<evidence type="ECO:0000256" key="3">
    <source>
        <dbReference type="ARBA" id="ARBA00022525"/>
    </source>
</evidence>
<keyword evidence="5 8" id="KW-0255">Endonuclease</keyword>
<evidence type="ECO:0000256" key="5">
    <source>
        <dbReference type="ARBA" id="ARBA00022759"/>
    </source>
</evidence>
<dbReference type="PANTHER" id="PTHR11437:SF10">
    <property type="entry name" value="ANGIOGENIN-RELATED"/>
    <property type="match status" value="1"/>
</dbReference>
<dbReference type="InterPro" id="IPR023412">
    <property type="entry name" value="RNaseA_domain"/>
</dbReference>
<name>A0A3Q1J1H0_ANATE</name>
<evidence type="ECO:0000256" key="7">
    <source>
        <dbReference type="ARBA" id="ARBA00023157"/>
    </source>
</evidence>
<proteinExistence type="inferred from homology"/>
<dbReference type="GO" id="GO:0004519">
    <property type="term" value="F:endonuclease activity"/>
    <property type="evidence" value="ECO:0007669"/>
    <property type="project" value="UniProtKB-KW"/>
</dbReference>
<comment type="subcellular location">
    <subcellularLocation>
        <location evidence="1">Secreted</location>
    </subcellularLocation>
</comment>
<keyword evidence="6 8" id="KW-0378">Hydrolase</keyword>
<dbReference type="GO" id="GO:0004540">
    <property type="term" value="F:RNA nuclease activity"/>
    <property type="evidence" value="ECO:0007669"/>
    <property type="project" value="TreeGrafter"/>
</dbReference>
<keyword evidence="4 8" id="KW-0540">Nuclease</keyword>
<organism evidence="10 11">
    <name type="scientific">Anabas testudineus</name>
    <name type="common">Climbing perch</name>
    <name type="synonym">Anthias testudineus</name>
    <dbReference type="NCBI Taxonomy" id="64144"/>
    <lineage>
        <taxon>Eukaryota</taxon>
        <taxon>Metazoa</taxon>
        <taxon>Chordata</taxon>
        <taxon>Craniata</taxon>
        <taxon>Vertebrata</taxon>
        <taxon>Euteleostomi</taxon>
        <taxon>Actinopterygii</taxon>
        <taxon>Neopterygii</taxon>
        <taxon>Teleostei</taxon>
        <taxon>Neoteleostei</taxon>
        <taxon>Acanthomorphata</taxon>
        <taxon>Anabantaria</taxon>
        <taxon>Anabantiformes</taxon>
        <taxon>Anabantoidei</taxon>
        <taxon>Anabantidae</taxon>
        <taxon>Anabas</taxon>
    </lineage>
</organism>
<reference evidence="10" key="2">
    <citation type="submission" date="2025-08" db="UniProtKB">
        <authorList>
            <consortium name="Ensembl"/>
        </authorList>
    </citation>
    <scope>IDENTIFICATION</scope>
</reference>
<evidence type="ECO:0000256" key="6">
    <source>
        <dbReference type="ARBA" id="ARBA00022801"/>
    </source>
</evidence>
<dbReference type="PROSITE" id="PS00127">
    <property type="entry name" value="RNASE_PANCREATIC"/>
    <property type="match status" value="1"/>
</dbReference>
<dbReference type="Pfam" id="PF00074">
    <property type="entry name" value="RnaseA"/>
    <property type="match status" value="1"/>
</dbReference>
<dbReference type="InterPro" id="IPR036816">
    <property type="entry name" value="RNaseA-like_dom_sf"/>
</dbReference>
<dbReference type="PANTHER" id="PTHR11437">
    <property type="entry name" value="RIBONUCLEASE"/>
    <property type="match status" value="1"/>
</dbReference>
<sequence length="137" mass="15861">VSCTQEKVIKKLLFSIFVEEERYEKFRRQHISKKMTENDCDQRISQNKIYKNDNSCKETNTFILDDAQKVKDICKGKKDGMTKSTKTFSIVVCKLKNEGARKPKCQYRGKHLTNRVVAIKCEGGLPVHFERDILNAG</sequence>
<protein>
    <recommendedName>
        <fullName evidence="9">Ribonuclease A-domain domain-containing protein</fullName>
    </recommendedName>
</protein>
<evidence type="ECO:0000256" key="8">
    <source>
        <dbReference type="RuleBase" id="RU000651"/>
    </source>
</evidence>
<dbReference type="InterPro" id="IPR001427">
    <property type="entry name" value="RNaseA"/>
</dbReference>
<evidence type="ECO:0000256" key="2">
    <source>
        <dbReference type="ARBA" id="ARBA00005600"/>
    </source>
</evidence>
<evidence type="ECO:0000256" key="4">
    <source>
        <dbReference type="ARBA" id="ARBA00022722"/>
    </source>
</evidence>
<reference evidence="10" key="1">
    <citation type="submission" date="2021-04" db="EMBL/GenBank/DDBJ databases">
        <authorList>
            <consortium name="Wellcome Sanger Institute Data Sharing"/>
        </authorList>
    </citation>
    <scope>NUCLEOTIDE SEQUENCE [LARGE SCALE GENOMIC DNA]</scope>
</reference>
<dbReference type="InParanoid" id="A0A3Q1J1H0"/>
<dbReference type="GeneTree" id="ENSGT00940000157645"/>
<dbReference type="SUPFAM" id="SSF54076">
    <property type="entry name" value="RNase A-like"/>
    <property type="match status" value="1"/>
</dbReference>
<dbReference type="GO" id="GO:0050830">
    <property type="term" value="P:defense response to Gram-positive bacterium"/>
    <property type="evidence" value="ECO:0007669"/>
    <property type="project" value="TreeGrafter"/>
</dbReference>
<dbReference type="GO" id="GO:0003676">
    <property type="term" value="F:nucleic acid binding"/>
    <property type="evidence" value="ECO:0007669"/>
    <property type="project" value="InterPro"/>
</dbReference>
<dbReference type="InterPro" id="IPR023411">
    <property type="entry name" value="RNaseA_AS"/>
</dbReference>
<accession>A0A3Q1J1H0</accession>
<dbReference type="Ensembl" id="ENSATET00000027164.2">
    <property type="protein sequence ID" value="ENSATEP00000026740.2"/>
    <property type="gene ID" value="ENSATEG00000018497.2"/>
</dbReference>
<dbReference type="CDD" id="cd06265">
    <property type="entry name" value="RNase_A_canonical"/>
    <property type="match status" value="1"/>
</dbReference>
<dbReference type="Gene3D" id="3.10.130.10">
    <property type="entry name" value="Ribonuclease A-like domain"/>
    <property type="match status" value="1"/>
</dbReference>
<comment type="similarity">
    <text evidence="2 8">Belongs to the pancreatic ribonuclease family.</text>
</comment>
<dbReference type="SMART" id="SM00092">
    <property type="entry name" value="RNAse_Pc"/>
    <property type="match status" value="1"/>
</dbReference>
<keyword evidence="3" id="KW-0964">Secreted</keyword>
<dbReference type="GO" id="GO:0001525">
    <property type="term" value="P:angiogenesis"/>
    <property type="evidence" value="ECO:0007669"/>
    <property type="project" value="TreeGrafter"/>
</dbReference>
<dbReference type="GO" id="GO:0005576">
    <property type="term" value="C:extracellular region"/>
    <property type="evidence" value="ECO:0007669"/>
    <property type="project" value="UniProtKB-SubCell"/>
</dbReference>
<dbReference type="GO" id="GO:0016787">
    <property type="term" value="F:hydrolase activity"/>
    <property type="evidence" value="ECO:0007669"/>
    <property type="project" value="UniProtKB-KW"/>
</dbReference>
<dbReference type="AlphaFoldDB" id="A0A3Q1J1H0"/>
<evidence type="ECO:0000256" key="1">
    <source>
        <dbReference type="ARBA" id="ARBA00004613"/>
    </source>
</evidence>
<evidence type="ECO:0000313" key="11">
    <source>
        <dbReference type="Proteomes" id="UP000265040"/>
    </source>
</evidence>
<dbReference type="Proteomes" id="UP000265040">
    <property type="component" value="Chromosome 2"/>
</dbReference>
<keyword evidence="7" id="KW-1015">Disulfide bond</keyword>